<dbReference type="InterPro" id="IPR000160">
    <property type="entry name" value="GGDEF_dom"/>
</dbReference>
<evidence type="ECO:0000259" key="4">
    <source>
        <dbReference type="PROSITE" id="PS50887"/>
    </source>
</evidence>
<evidence type="ECO:0000313" key="6">
    <source>
        <dbReference type="Proteomes" id="UP000308530"/>
    </source>
</evidence>
<comment type="catalytic activity">
    <reaction evidence="2">
        <text>2 GTP = 3',3'-c-di-GMP + 2 diphosphate</text>
        <dbReference type="Rhea" id="RHEA:24898"/>
        <dbReference type="ChEBI" id="CHEBI:33019"/>
        <dbReference type="ChEBI" id="CHEBI:37565"/>
        <dbReference type="ChEBI" id="CHEBI:58805"/>
        <dbReference type="EC" id="2.7.7.65"/>
    </reaction>
</comment>
<dbReference type="SMART" id="SM00267">
    <property type="entry name" value="GGDEF"/>
    <property type="match status" value="1"/>
</dbReference>
<dbReference type="Proteomes" id="UP000308530">
    <property type="component" value="Chromosome"/>
</dbReference>
<dbReference type="CDD" id="cd01949">
    <property type="entry name" value="GGDEF"/>
    <property type="match status" value="1"/>
</dbReference>
<keyword evidence="3" id="KW-0812">Transmembrane</keyword>
<dbReference type="EC" id="2.7.7.65" evidence="1"/>
<dbReference type="PANTHER" id="PTHR45138">
    <property type="entry name" value="REGULATORY COMPONENTS OF SENSORY TRANSDUCTION SYSTEM"/>
    <property type="match status" value="1"/>
</dbReference>
<reference evidence="5 6" key="1">
    <citation type="submission" date="2020-06" db="EMBL/GenBank/DDBJ databases">
        <title>Genome sequence of Rhizobium sp strain ADMK78.</title>
        <authorList>
            <person name="Rahi P."/>
        </authorList>
    </citation>
    <scope>NUCLEOTIDE SEQUENCE [LARGE SCALE GENOMIC DNA]</scope>
    <source>
        <strain evidence="5 6">ADMK78</strain>
    </source>
</reference>
<evidence type="ECO:0000313" key="5">
    <source>
        <dbReference type="EMBL" id="QLF71086.1"/>
    </source>
</evidence>
<evidence type="ECO:0000256" key="2">
    <source>
        <dbReference type="ARBA" id="ARBA00034247"/>
    </source>
</evidence>
<sequence length="276" mass="29498">MLQVDLGGFDQPGAIRRFALKMSFKAVILSSLVTIAGLPLLHFVGLLPVSLVEAVQLAVLFCWLFGGVVSGILALLTGYVLRELTLSRREFERLSLTDVMSDLANRRAFNLALRDVDENCSLVIVDIDRFKAINDGYGHQAGDGVIRGVAAILREIFGADHLVARLGGEEFGLILRGGGAAQRIAQVERARTIIAARGVSHDGVVIGVTISAGLADFLPGRSSEYVYSLADQALYVAKTGGRNRVVHEADIGDELSGLHDEAVSTRPVFGARSLGC</sequence>
<feature type="domain" description="GGDEF" evidence="4">
    <location>
        <begin position="118"/>
        <end position="250"/>
    </location>
</feature>
<dbReference type="EMBL" id="CP058350">
    <property type="protein sequence ID" value="QLF71086.1"/>
    <property type="molecule type" value="Genomic_DNA"/>
</dbReference>
<keyword evidence="3" id="KW-1133">Transmembrane helix</keyword>
<dbReference type="Pfam" id="PF00990">
    <property type="entry name" value="GGDEF"/>
    <property type="match status" value="1"/>
</dbReference>
<organism evidence="5 6">
    <name type="scientific">Peteryoungia desertarenae</name>
    <dbReference type="NCBI Taxonomy" id="1813451"/>
    <lineage>
        <taxon>Bacteria</taxon>
        <taxon>Pseudomonadati</taxon>
        <taxon>Pseudomonadota</taxon>
        <taxon>Alphaproteobacteria</taxon>
        <taxon>Hyphomicrobiales</taxon>
        <taxon>Rhizobiaceae</taxon>
        <taxon>Peteryoungia</taxon>
    </lineage>
</organism>
<feature type="transmembrane region" description="Helical" evidence="3">
    <location>
        <begin position="57"/>
        <end position="81"/>
    </location>
</feature>
<evidence type="ECO:0000256" key="3">
    <source>
        <dbReference type="SAM" id="Phobius"/>
    </source>
</evidence>
<gene>
    <name evidence="5" type="ORF">FE840_016855</name>
</gene>
<dbReference type="InterPro" id="IPR029787">
    <property type="entry name" value="Nucleotide_cyclase"/>
</dbReference>
<keyword evidence="6" id="KW-1185">Reference proteome</keyword>
<name>A0ABX6QS38_9HYPH</name>
<dbReference type="NCBIfam" id="TIGR00254">
    <property type="entry name" value="GGDEF"/>
    <property type="match status" value="1"/>
</dbReference>
<evidence type="ECO:0000256" key="1">
    <source>
        <dbReference type="ARBA" id="ARBA00012528"/>
    </source>
</evidence>
<dbReference type="RefSeq" id="WP_138287781.1">
    <property type="nucleotide sequence ID" value="NZ_CP058350.1"/>
</dbReference>
<keyword evidence="3" id="KW-0472">Membrane</keyword>
<dbReference type="Gene3D" id="3.30.70.270">
    <property type="match status" value="1"/>
</dbReference>
<dbReference type="SUPFAM" id="SSF55073">
    <property type="entry name" value="Nucleotide cyclase"/>
    <property type="match status" value="1"/>
</dbReference>
<dbReference type="InterPro" id="IPR050469">
    <property type="entry name" value="Diguanylate_Cyclase"/>
</dbReference>
<dbReference type="PROSITE" id="PS50887">
    <property type="entry name" value="GGDEF"/>
    <property type="match status" value="1"/>
</dbReference>
<proteinExistence type="predicted"/>
<dbReference type="PANTHER" id="PTHR45138:SF9">
    <property type="entry name" value="DIGUANYLATE CYCLASE DGCM-RELATED"/>
    <property type="match status" value="1"/>
</dbReference>
<feature type="transmembrane region" description="Helical" evidence="3">
    <location>
        <begin position="26"/>
        <end position="51"/>
    </location>
</feature>
<dbReference type="InterPro" id="IPR043128">
    <property type="entry name" value="Rev_trsase/Diguanyl_cyclase"/>
</dbReference>
<protein>
    <recommendedName>
        <fullName evidence="1">diguanylate cyclase</fullName>
        <ecNumber evidence="1">2.7.7.65</ecNumber>
    </recommendedName>
</protein>
<accession>A0ABX6QS38</accession>